<reference evidence="1" key="1">
    <citation type="submission" date="2021-01" db="EMBL/GenBank/DDBJ databases">
        <title>Whole genome shotgun sequence of Actinoplanes cyaneus NBRC 14990.</title>
        <authorList>
            <person name="Komaki H."/>
            <person name="Tamura T."/>
        </authorList>
    </citation>
    <scope>NUCLEOTIDE SEQUENCE</scope>
    <source>
        <strain evidence="1">NBRC 14990</strain>
    </source>
</reference>
<evidence type="ECO:0000313" key="1">
    <source>
        <dbReference type="EMBL" id="GID63345.1"/>
    </source>
</evidence>
<dbReference type="Proteomes" id="UP000619479">
    <property type="component" value="Unassembled WGS sequence"/>
</dbReference>
<comment type="caution">
    <text evidence="1">The sequence shown here is derived from an EMBL/GenBank/DDBJ whole genome shotgun (WGS) entry which is preliminary data.</text>
</comment>
<sequence>MIIRTHSLPDMTTTRHHCGMGAGGWNWNDAWIFVSAVIAERLERDRALHAALPMSGATLADLLAAADFLHHSVPGRDDLEESVRRLAGAGLITVEDDIIEVAPAGEQLWRTRPFSGLSSAVMTLQAQLNRGAEPGYTDWVLDEAAYTAAVREYSHRLADGR</sequence>
<proteinExistence type="predicted"/>
<protein>
    <submittedName>
        <fullName evidence="1">Uncharacterized protein</fullName>
    </submittedName>
</protein>
<accession>A0A919IC38</accession>
<dbReference type="AlphaFoldDB" id="A0A919IC38"/>
<keyword evidence="2" id="KW-1185">Reference proteome</keyword>
<gene>
    <name evidence="1" type="ORF">Acy02nite_12260</name>
</gene>
<organism evidence="1 2">
    <name type="scientific">Actinoplanes cyaneus</name>
    <dbReference type="NCBI Taxonomy" id="52696"/>
    <lineage>
        <taxon>Bacteria</taxon>
        <taxon>Bacillati</taxon>
        <taxon>Actinomycetota</taxon>
        <taxon>Actinomycetes</taxon>
        <taxon>Micromonosporales</taxon>
        <taxon>Micromonosporaceae</taxon>
        <taxon>Actinoplanes</taxon>
    </lineage>
</organism>
<name>A0A919IC38_9ACTN</name>
<dbReference type="EMBL" id="BOMH01000007">
    <property type="protein sequence ID" value="GID63345.1"/>
    <property type="molecule type" value="Genomic_DNA"/>
</dbReference>
<evidence type="ECO:0000313" key="2">
    <source>
        <dbReference type="Proteomes" id="UP000619479"/>
    </source>
</evidence>